<dbReference type="Pfam" id="PF01841">
    <property type="entry name" value="Transglut_core"/>
    <property type="match status" value="1"/>
</dbReference>
<dbReference type="Gene3D" id="3.10.620.30">
    <property type="match status" value="1"/>
</dbReference>
<evidence type="ECO:0000313" key="4">
    <source>
        <dbReference type="Proteomes" id="UP000319204"/>
    </source>
</evidence>
<evidence type="ECO:0000313" key="3">
    <source>
        <dbReference type="EMBL" id="KAB5489986.1"/>
    </source>
</evidence>
<dbReference type="OrthoDB" id="98874at2"/>
<dbReference type="InterPro" id="IPR002931">
    <property type="entry name" value="Transglutaminase-like"/>
</dbReference>
<evidence type="ECO:0000259" key="1">
    <source>
        <dbReference type="Pfam" id="PF01841"/>
    </source>
</evidence>
<reference evidence="3" key="1">
    <citation type="submission" date="2019-10" db="EMBL/GenBank/DDBJ databases">
        <title>Muricauda hadale sp. nov., a piezophilic bacterium isolated from hadopelagic water of the Mariana Trench.</title>
        <authorList>
            <person name="Wei Y."/>
        </authorList>
    </citation>
    <scope>NUCLEOTIDE SEQUENCE [LARGE SCALE GENOMIC DNA]</scope>
    <source>
        <strain evidence="3">MT-229</strain>
    </source>
</reference>
<feature type="domain" description="DUF3857" evidence="2">
    <location>
        <begin position="72"/>
        <end position="188"/>
    </location>
</feature>
<protein>
    <submittedName>
        <fullName evidence="3">DUF3857 domain-containing protein</fullName>
    </submittedName>
</protein>
<evidence type="ECO:0000259" key="2">
    <source>
        <dbReference type="Pfam" id="PF12969"/>
    </source>
</evidence>
<dbReference type="AlphaFoldDB" id="A0A5N5IXS5"/>
<dbReference type="Proteomes" id="UP000319204">
    <property type="component" value="Unassembled WGS sequence"/>
</dbReference>
<organism evidence="3 4">
    <name type="scientific">Flagellimonas hadalis</name>
    <dbReference type="NCBI Taxonomy" id="2597517"/>
    <lineage>
        <taxon>Bacteria</taxon>
        <taxon>Pseudomonadati</taxon>
        <taxon>Bacteroidota</taxon>
        <taxon>Flavobacteriia</taxon>
        <taxon>Flavobacteriales</taxon>
        <taxon>Flavobacteriaceae</taxon>
        <taxon>Flagellimonas</taxon>
    </lineage>
</organism>
<dbReference type="InterPro" id="IPR024618">
    <property type="entry name" value="DUF3857"/>
</dbReference>
<dbReference type="EMBL" id="VNIK02000003">
    <property type="protein sequence ID" value="KAB5489986.1"/>
    <property type="molecule type" value="Genomic_DNA"/>
</dbReference>
<sequence length="657" mass="76238">MKSIRRIFVLSVLFHGTLLMGQKKVEFGLLSASEQAFTTYAKDTTAHAVYLYEKGENYFEVRGNYVWLIKKYHAKKKILDKQGLDEADITIPYYRSDKSKEIVNDIRALTHNGVVKHSLRKENVYDTDVSERWSVKKFTFPDVQEGSILEYSYEIQSPFFFNLTGWKFQEAIPKVYTEYNAKIPGNYKYNRALIGEIALDVNEATIKKSCFSIPRATESADCEVLKYVMKDVPAFKEGEEYMLSPSNYRSSLEFELSELLRFDGTKERYTKSWKDVDKEFKTDNDIGRQLKKVNFFERNIPVDLISGPGDPLERAKRIYQFVKDHYVWNGKYGIFLDNRVKQAFDEHKGNVAEINITLINLLNAAGIDTDMMVLSTRDNGLPKRSHPVMSDFNYLIAKTEIDGTTYLLDATEKQLPFGMLPYRCLNYHGRVMDLDEESYWYDIVPVEPNMKTVRIEMSLDPENSLVSGNFQEITTGYEAFFKRERLASLSEDEYLDKIEDSSNGDIFIKSYEVDSLQSDDRKLVENFSFEMEGLGQNKNLFFNTFLIHFFKSNPFTSETRNYPVDFGYLRSYMYYANIKIPNGYKVKELPKPINLGLPENSGVMRFNCSESQGQVMVQFSLQLRSTQYTSAGYAYVKEFFENAVTTQNNSYLVLEKE</sequence>
<feature type="domain" description="Transglutaminase-like" evidence="1">
    <location>
        <begin position="303"/>
        <end position="373"/>
    </location>
</feature>
<dbReference type="Pfam" id="PF12969">
    <property type="entry name" value="DUF3857"/>
    <property type="match status" value="1"/>
</dbReference>
<keyword evidence="4" id="KW-1185">Reference proteome</keyword>
<accession>A0A5N5IXS5</accession>
<comment type="caution">
    <text evidence="3">The sequence shown here is derived from an EMBL/GenBank/DDBJ whole genome shotgun (WGS) entry which is preliminary data.</text>
</comment>
<name>A0A5N5IXS5_9FLAO</name>
<dbReference type="Gene3D" id="2.60.120.1130">
    <property type="match status" value="1"/>
</dbReference>
<gene>
    <name evidence="3" type="ORF">FOT42_006435</name>
</gene>
<dbReference type="Gene3D" id="2.60.40.3140">
    <property type="match status" value="1"/>
</dbReference>
<dbReference type="RefSeq" id="WP_151889758.1">
    <property type="nucleotide sequence ID" value="NZ_VNIK02000003.1"/>
</dbReference>
<proteinExistence type="predicted"/>